<gene>
    <name evidence="4" type="ORF">A2Z86_12375</name>
</gene>
<dbReference type="SUPFAM" id="SSF48695">
    <property type="entry name" value="Multiheme cytochromes"/>
    <property type="match status" value="1"/>
</dbReference>
<dbReference type="PANTHER" id="PTHR35038">
    <property type="entry name" value="DISSIMILATORY SULFITE REDUCTASE SIRA"/>
    <property type="match status" value="1"/>
</dbReference>
<dbReference type="InterPro" id="IPR036280">
    <property type="entry name" value="Multihaem_cyt_sf"/>
</dbReference>
<dbReference type="Pfam" id="PF13435">
    <property type="entry name" value="Cytochrome_C554"/>
    <property type="match status" value="1"/>
</dbReference>
<evidence type="ECO:0000313" key="5">
    <source>
        <dbReference type="Proteomes" id="UP000176992"/>
    </source>
</evidence>
<feature type="transmembrane region" description="Helical" evidence="2">
    <location>
        <begin position="39"/>
        <end position="57"/>
    </location>
</feature>
<sequence>MEYIVKKNSTWPAAEEKFSLDIIRKIWNALPFPDQTKRLLIIFVFFITGWLVVRHHLVPPTFGQRGYYRAAAVDSIAALPISFVGQSQCVECHVDEGAAKTASYHRDVSCEVCHGPGAKHLDDPSANSLLPAKERTLCTVCHSYTASKPTGFPQIEPLTHNPADPCIKCHNPHDPKPPTTPSACGACHGEIARTKSVSHHASLECTFCHQTQELHKISPRAAIPGKPANRDFCGGCHSRSADSPKEIPRVDMDSHGDGHLCWQCHYPHYPEAL</sequence>
<evidence type="ECO:0000259" key="3">
    <source>
        <dbReference type="Pfam" id="PF13435"/>
    </source>
</evidence>
<evidence type="ECO:0000256" key="1">
    <source>
        <dbReference type="ARBA" id="ARBA00022729"/>
    </source>
</evidence>
<protein>
    <recommendedName>
        <fullName evidence="3">Cytochrome c-552/4 domain-containing protein</fullName>
    </recommendedName>
</protein>
<keyword evidence="2" id="KW-0812">Transmembrane</keyword>
<dbReference type="InterPro" id="IPR023155">
    <property type="entry name" value="Cyt_c-552/4"/>
</dbReference>
<name>A0A1F5YDV8_9BACT</name>
<dbReference type="InterPro" id="IPR051829">
    <property type="entry name" value="Multiheme_Cytochr_ET"/>
</dbReference>
<organism evidence="4 5">
    <name type="scientific">Candidatus Glassbacteria bacterium GWA2_58_10</name>
    <dbReference type="NCBI Taxonomy" id="1817865"/>
    <lineage>
        <taxon>Bacteria</taxon>
        <taxon>Candidatus Glassiibacteriota</taxon>
    </lineage>
</organism>
<keyword evidence="2" id="KW-1133">Transmembrane helix</keyword>
<dbReference type="EMBL" id="MFIV01000125">
    <property type="protein sequence ID" value="OGF98333.1"/>
    <property type="molecule type" value="Genomic_DNA"/>
</dbReference>
<accession>A0A1F5YDV8</accession>
<reference evidence="4 5" key="1">
    <citation type="journal article" date="2016" name="Nat. Commun.">
        <title>Thousands of microbial genomes shed light on interconnected biogeochemical processes in an aquifer system.</title>
        <authorList>
            <person name="Anantharaman K."/>
            <person name="Brown C.T."/>
            <person name="Hug L.A."/>
            <person name="Sharon I."/>
            <person name="Castelle C.J."/>
            <person name="Probst A.J."/>
            <person name="Thomas B.C."/>
            <person name="Singh A."/>
            <person name="Wilkins M.J."/>
            <person name="Karaoz U."/>
            <person name="Brodie E.L."/>
            <person name="Williams K.H."/>
            <person name="Hubbard S.S."/>
            <person name="Banfield J.F."/>
        </authorList>
    </citation>
    <scope>NUCLEOTIDE SEQUENCE [LARGE SCALE GENOMIC DNA]</scope>
</reference>
<evidence type="ECO:0000313" key="4">
    <source>
        <dbReference type="EMBL" id="OGF98333.1"/>
    </source>
</evidence>
<comment type="caution">
    <text evidence="4">The sequence shown here is derived from an EMBL/GenBank/DDBJ whole genome shotgun (WGS) entry which is preliminary data.</text>
</comment>
<dbReference type="AlphaFoldDB" id="A0A1F5YDV8"/>
<dbReference type="Proteomes" id="UP000176992">
    <property type="component" value="Unassembled WGS sequence"/>
</dbReference>
<dbReference type="Gene3D" id="1.10.287.3080">
    <property type="match status" value="2"/>
</dbReference>
<keyword evidence="2" id="KW-0472">Membrane</keyword>
<evidence type="ECO:0000256" key="2">
    <source>
        <dbReference type="SAM" id="Phobius"/>
    </source>
</evidence>
<dbReference type="PANTHER" id="PTHR35038:SF8">
    <property type="entry name" value="C-TYPE POLYHEME CYTOCHROME OMCC"/>
    <property type="match status" value="1"/>
</dbReference>
<keyword evidence="1" id="KW-0732">Signal</keyword>
<feature type="domain" description="Cytochrome c-552/4" evidence="3">
    <location>
        <begin position="85"/>
        <end position="115"/>
    </location>
</feature>
<proteinExistence type="predicted"/>